<gene>
    <name evidence="1" type="ORF">GRJ2_002249400</name>
</gene>
<comment type="caution">
    <text evidence="1">The sequence shown here is derived from an EMBL/GenBank/DDBJ whole genome shotgun (WGS) entry which is preliminary data.</text>
</comment>
<sequence>MGPPLKPVKVRLDGIPSLQHVDCITQLGVVGKLAEGALDPIVHVADKDVKQCRSQYRPLRNATCHWSPLGHRAVDCNSLSVTVQPIPYPPSGLSVKSMSLQFRDKDVVWDSVKCFAQVQACVFWIVSTLM</sequence>
<dbReference type="EMBL" id="BAAFJT010000018">
    <property type="protein sequence ID" value="GAB0197840.1"/>
    <property type="molecule type" value="Genomic_DNA"/>
</dbReference>
<evidence type="ECO:0000313" key="2">
    <source>
        <dbReference type="Proteomes" id="UP001623348"/>
    </source>
</evidence>
<reference evidence="1 2" key="1">
    <citation type="submission" date="2024-06" db="EMBL/GenBank/DDBJ databases">
        <title>The draft genome of Grus japonensis, version 3.</title>
        <authorList>
            <person name="Nabeshima K."/>
            <person name="Suzuki S."/>
            <person name="Onuma M."/>
        </authorList>
    </citation>
    <scope>NUCLEOTIDE SEQUENCE [LARGE SCALE GENOMIC DNA]</scope>
    <source>
        <strain evidence="1 2">451A</strain>
    </source>
</reference>
<organism evidence="1 2">
    <name type="scientific">Grus japonensis</name>
    <name type="common">Japanese crane</name>
    <name type="synonym">Red-crowned crane</name>
    <dbReference type="NCBI Taxonomy" id="30415"/>
    <lineage>
        <taxon>Eukaryota</taxon>
        <taxon>Metazoa</taxon>
        <taxon>Chordata</taxon>
        <taxon>Craniata</taxon>
        <taxon>Vertebrata</taxon>
        <taxon>Euteleostomi</taxon>
        <taxon>Archelosauria</taxon>
        <taxon>Archosauria</taxon>
        <taxon>Dinosauria</taxon>
        <taxon>Saurischia</taxon>
        <taxon>Theropoda</taxon>
        <taxon>Coelurosauria</taxon>
        <taxon>Aves</taxon>
        <taxon>Neognathae</taxon>
        <taxon>Neoaves</taxon>
        <taxon>Gruiformes</taxon>
        <taxon>Gruidae</taxon>
        <taxon>Grus</taxon>
    </lineage>
</organism>
<keyword evidence="2" id="KW-1185">Reference proteome</keyword>
<evidence type="ECO:0000313" key="1">
    <source>
        <dbReference type="EMBL" id="GAB0197840.1"/>
    </source>
</evidence>
<name>A0ABC9XJI9_GRUJA</name>
<protein>
    <submittedName>
        <fullName evidence="1">Uncharacterized protein</fullName>
    </submittedName>
</protein>
<proteinExistence type="predicted"/>
<dbReference type="Proteomes" id="UP001623348">
    <property type="component" value="Unassembled WGS sequence"/>
</dbReference>
<dbReference type="AlphaFoldDB" id="A0ABC9XJI9"/>
<accession>A0ABC9XJI9</accession>